<dbReference type="Pfam" id="PF09851">
    <property type="entry name" value="SHOCT"/>
    <property type="match status" value="1"/>
</dbReference>
<dbReference type="EMBL" id="UINC01041124">
    <property type="protein sequence ID" value="SVB41960.1"/>
    <property type="molecule type" value="Genomic_DNA"/>
</dbReference>
<name>A0A382DU44_9ZZZZ</name>
<gene>
    <name evidence="2" type="ORF">METZ01_LOCUS194814</name>
</gene>
<reference evidence="2" key="1">
    <citation type="submission" date="2018-05" db="EMBL/GenBank/DDBJ databases">
        <authorList>
            <person name="Lanie J.A."/>
            <person name="Ng W.-L."/>
            <person name="Kazmierczak K.M."/>
            <person name="Andrzejewski T.M."/>
            <person name="Davidsen T.M."/>
            <person name="Wayne K.J."/>
            <person name="Tettelin H."/>
            <person name="Glass J.I."/>
            <person name="Rusch D."/>
            <person name="Podicherti R."/>
            <person name="Tsui H.-C.T."/>
            <person name="Winkler M.E."/>
        </authorList>
    </citation>
    <scope>NUCLEOTIDE SEQUENCE</scope>
</reference>
<evidence type="ECO:0000259" key="1">
    <source>
        <dbReference type="Pfam" id="PF09851"/>
    </source>
</evidence>
<organism evidence="2">
    <name type="scientific">marine metagenome</name>
    <dbReference type="NCBI Taxonomy" id="408172"/>
    <lineage>
        <taxon>unclassified sequences</taxon>
        <taxon>metagenomes</taxon>
        <taxon>ecological metagenomes</taxon>
    </lineage>
</organism>
<sequence>RRRDSAPAGGMRSRRTPSFTEDLKGLAKLFNDGLLTEEEFMAAKKRILGS</sequence>
<feature type="domain" description="SHOCT" evidence="1">
    <location>
        <begin position="23"/>
        <end position="48"/>
    </location>
</feature>
<accession>A0A382DU44</accession>
<feature type="non-terminal residue" evidence="2">
    <location>
        <position position="1"/>
    </location>
</feature>
<evidence type="ECO:0000313" key="2">
    <source>
        <dbReference type="EMBL" id="SVB41960.1"/>
    </source>
</evidence>
<dbReference type="InterPro" id="IPR018649">
    <property type="entry name" value="SHOCT"/>
</dbReference>
<protein>
    <recommendedName>
        <fullName evidence="1">SHOCT domain-containing protein</fullName>
    </recommendedName>
</protein>
<proteinExistence type="predicted"/>
<dbReference type="AlphaFoldDB" id="A0A382DU44"/>